<dbReference type="EMBL" id="JAGUCO010000004">
    <property type="protein sequence ID" value="MBS2098151.1"/>
    <property type="molecule type" value="Genomic_DNA"/>
</dbReference>
<dbReference type="RefSeq" id="WP_212215397.1">
    <property type="nucleotide sequence ID" value="NZ_JAGUCO010000004.1"/>
</dbReference>
<accession>A0ABS5JTB4</accession>
<keyword evidence="1" id="KW-0732">Signal</keyword>
<evidence type="ECO:0000313" key="3">
    <source>
        <dbReference type="Proteomes" id="UP000708576"/>
    </source>
</evidence>
<organism evidence="2 3">
    <name type="scientific">Carboxylicivirga linearis</name>
    <dbReference type="NCBI Taxonomy" id="1628157"/>
    <lineage>
        <taxon>Bacteria</taxon>
        <taxon>Pseudomonadati</taxon>
        <taxon>Bacteroidota</taxon>
        <taxon>Bacteroidia</taxon>
        <taxon>Marinilabiliales</taxon>
        <taxon>Marinilabiliaceae</taxon>
        <taxon>Carboxylicivirga</taxon>
    </lineage>
</organism>
<protein>
    <recommendedName>
        <fullName evidence="4">PEGA domain-containing protein</fullName>
    </recommendedName>
</protein>
<name>A0ABS5JTB4_9BACT</name>
<keyword evidence="3" id="KW-1185">Reference proteome</keyword>
<evidence type="ECO:0000313" key="2">
    <source>
        <dbReference type="EMBL" id="MBS2098151.1"/>
    </source>
</evidence>
<feature type="signal peptide" evidence="1">
    <location>
        <begin position="1"/>
        <end position="19"/>
    </location>
</feature>
<evidence type="ECO:0000256" key="1">
    <source>
        <dbReference type="SAM" id="SignalP"/>
    </source>
</evidence>
<evidence type="ECO:0008006" key="4">
    <source>
        <dbReference type="Google" id="ProtNLM"/>
    </source>
</evidence>
<proteinExistence type="predicted"/>
<feature type="chain" id="PRO_5045443731" description="PEGA domain-containing protein" evidence="1">
    <location>
        <begin position="20"/>
        <end position="348"/>
    </location>
</feature>
<reference evidence="2 3" key="1">
    <citation type="journal article" date="2015" name="Int. J. Syst. Evol. Microbiol.">
        <title>Carboxylicivirga linearis sp. nov., isolated from a sea cucumber culture pond.</title>
        <authorList>
            <person name="Wang F.Q."/>
            <person name="Zhou Y.X."/>
            <person name="Lin X.Z."/>
            <person name="Chen G.J."/>
            <person name="Du Z.J."/>
        </authorList>
    </citation>
    <scope>NUCLEOTIDE SEQUENCE [LARGE SCALE GENOMIC DNA]</scope>
    <source>
        <strain evidence="2 3">FB218</strain>
    </source>
</reference>
<sequence length="348" mass="39543">MRQYLFLLFLIVTSTFKLSAQGKGSFKIFTNPTSANITLDGFPDIQKTSPAEYTLYRPLTYKIKISKFNYYDLDTVVTCTPDSITEYHFNLTPKMSTLNITTIPTARIYLDDEFIGVSPIKDYQVICGTYMVKIVYDNNVEFSTRHFVSEYGPCEIHHEYSSTISANKKETNHLPATEDSLYFEKAFVDQINPSAYKEETETVESSKSGFGHIGFFAMTGSNGTKGASWRYGLDILHYIRFIGETNTTLGISGIGVELIIPGDFNNFAAYWKLGFIDRNYHDININISNTFINMGGGLIYKPSPHFQIFSEFEFNLNNEKSSDEINEWTDQFPNYSSVAGWVGLRVAF</sequence>
<dbReference type="Proteomes" id="UP000708576">
    <property type="component" value="Unassembled WGS sequence"/>
</dbReference>
<gene>
    <name evidence="2" type="ORF">KEM10_07645</name>
</gene>
<comment type="caution">
    <text evidence="2">The sequence shown here is derived from an EMBL/GenBank/DDBJ whole genome shotgun (WGS) entry which is preliminary data.</text>
</comment>